<feature type="compositionally biased region" description="Low complexity" evidence="5">
    <location>
        <begin position="173"/>
        <end position="190"/>
    </location>
</feature>
<name>A0AAF0J7Z3_9BASI</name>
<dbReference type="EMBL" id="CP119880">
    <property type="protein sequence ID" value="WFD36239.1"/>
    <property type="molecule type" value="Genomic_DNA"/>
</dbReference>
<evidence type="ECO:0000313" key="9">
    <source>
        <dbReference type="Proteomes" id="UP001219933"/>
    </source>
</evidence>
<keyword evidence="3 6" id="KW-1133">Transmembrane helix</keyword>
<dbReference type="PANTHER" id="PTHR38646">
    <property type="entry name" value="YALI0F00814P"/>
    <property type="match status" value="1"/>
</dbReference>
<feature type="transmembrane region" description="Helical" evidence="6">
    <location>
        <begin position="72"/>
        <end position="92"/>
    </location>
</feature>
<dbReference type="GO" id="GO:0012505">
    <property type="term" value="C:endomembrane system"/>
    <property type="evidence" value="ECO:0007669"/>
    <property type="project" value="UniProtKB-SubCell"/>
</dbReference>
<evidence type="ECO:0000256" key="1">
    <source>
        <dbReference type="ARBA" id="ARBA00004127"/>
    </source>
</evidence>
<evidence type="ECO:0000256" key="5">
    <source>
        <dbReference type="SAM" id="MobiDB-lite"/>
    </source>
</evidence>
<dbReference type="InterPro" id="IPR003807">
    <property type="entry name" value="DUF202"/>
</dbReference>
<accession>A0AAF0J7Z3</accession>
<protein>
    <recommendedName>
        <fullName evidence="7">DUF202 domain-containing protein</fullName>
    </recommendedName>
</protein>
<reference evidence="8" key="1">
    <citation type="submission" date="2023-03" db="EMBL/GenBank/DDBJ databases">
        <title>Mating type loci evolution in Malassezia.</title>
        <authorList>
            <person name="Coelho M.A."/>
        </authorList>
    </citation>
    <scope>NUCLEOTIDE SEQUENCE</scope>
    <source>
        <strain evidence="8">CBS 11721</strain>
    </source>
</reference>
<dbReference type="AlphaFoldDB" id="A0AAF0J7Z3"/>
<sequence>MLSATLTNTRELVVSFFSKKQTTRRGMYRFLSSDDKLDLRAAQRTFDGAYLRTALGEMSFSLTILRIFQREFFWVGIACCILAFCLIVIAVFRYEMSLRYENEFLNAALLRQFLEAQEELAARNAPDQASISSSRASLKSAKAEHVPNKELLHEVEAISARASIDGGIRRRNTSTSRSRSRSAGASTIRGNSEDVTDVDAQADNQEAAAEESPMLLPLFWTAGYTVLFTVLATFAVDVAIIVLLARM</sequence>
<proteinExistence type="predicted"/>
<keyword evidence="2 6" id="KW-0812">Transmembrane</keyword>
<evidence type="ECO:0000259" key="7">
    <source>
        <dbReference type="Pfam" id="PF02656"/>
    </source>
</evidence>
<feature type="region of interest" description="Disordered" evidence="5">
    <location>
        <begin position="168"/>
        <end position="195"/>
    </location>
</feature>
<dbReference type="Proteomes" id="UP001219933">
    <property type="component" value="Chromosome 4"/>
</dbReference>
<evidence type="ECO:0000256" key="3">
    <source>
        <dbReference type="ARBA" id="ARBA00022989"/>
    </source>
</evidence>
<evidence type="ECO:0000256" key="6">
    <source>
        <dbReference type="SAM" id="Phobius"/>
    </source>
</evidence>
<gene>
    <name evidence="8" type="ORF">MCUN1_003117</name>
</gene>
<organism evidence="8 9">
    <name type="scientific">Malassezia cuniculi</name>
    <dbReference type="NCBI Taxonomy" id="948313"/>
    <lineage>
        <taxon>Eukaryota</taxon>
        <taxon>Fungi</taxon>
        <taxon>Dikarya</taxon>
        <taxon>Basidiomycota</taxon>
        <taxon>Ustilaginomycotina</taxon>
        <taxon>Malasseziomycetes</taxon>
        <taxon>Malasseziales</taxon>
        <taxon>Malasseziaceae</taxon>
        <taxon>Malassezia</taxon>
    </lineage>
</organism>
<comment type="subcellular location">
    <subcellularLocation>
        <location evidence="1">Endomembrane system</location>
        <topology evidence="1">Multi-pass membrane protein</topology>
    </subcellularLocation>
</comment>
<keyword evidence="9" id="KW-1185">Reference proteome</keyword>
<evidence type="ECO:0000256" key="2">
    <source>
        <dbReference type="ARBA" id="ARBA00022692"/>
    </source>
</evidence>
<evidence type="ECO:0000256" key="4">
    <source>
        <dbReference type="ARBA" id="ARBA00023136"/>
    </source>
</evidence>
<dbReference type="Pfam" id="PF02656">
    <property type="entry name" value="DUF202"/>
    <property type="match status" value="1"/>
</dbReference>
<keyword evidence="4 6" id="KW-0472">Membrane</keyword>
<dbReference type="PANTHER" id="PTHR38646:SF1">
    <property type="entry name" value="DUF202 DOMAIN-CONTAINING PROTEIN"/>
    <property type="match status" value="1"/>
</dbReference>
<feature type="transmembrane region" description="Helical" evidence="6">
    <location>
        <begin position="222"/>
        <end position="245"/>
    </location>
</feature>
<evidence type="ECO:0000313" key="8">
    <source>
        <dbReference type="EMBL" id="WFD36239.1"/>
    </source>
</evidence>
<feature type="domain" description="DUF202" evidence="7">
    <location>
        <begin position="41"/>
        <end position="96"/>
    </location>
</feature>